<proteinExistence type="predicted"/>
<dbReference type="PANTHER" id="PTHR10796">
    <property type="entry name" value="PATCHED-RELATED"/>
    <property type="match status" value="1"/>
</dbReference>
<dbReference type="GO" id="GO:0030659">
    <property type="term" value="C:cytoplasmic vesicle membrane"/>
    <property type="evidence" value="ECO:0007669"/>
    <property type="project" value="TreeGrafter"/>
</dbReference>
<evidence type="ECO:0000313" key="4">
    <source>
        <dbReference type="WBParaSite" id="Hba_20552"/>
    </source>
</evidence>
<protein>
    <submittedName>
        <fullName evidence="4">SSD domain-containing protein</fullName>
    </submittedName>
</protein>
<feature type="compositionally biased region" description="Polar residues" evidence="1">
    <location>
        <begin position="16"/>
        <end position="26"/>
    </location>
</feature>
<dbReference type="Proteomes" id="UP000095283">
    <property type="component" value="Unplaced"/>
</dbReference>
<dbReference type="WBParaSite" id="Hba_20552">
    <property type="protein sequence ID" value="Hba_20552"/>
    <property type="gene ID" value="Hba_20552"/>
</dbReference>
<dbReference type="PANTHER" id="PTHR10796:SF187">
    <property type="entry name" value="SSD DOMAIN-CONTAINING PROTEIN"/>
    <property type="match status" value="1"/>
</dbReference>
<feature type="compositionally biased region" description="Basic and acidic residues" evidence="1">
    <location>
        <begin position="93"/>
        <end position="114"/>
    </location>
</feature>
<name>A0A1I7XST8_HETBA</name>
<sequence length="629" mass="72395">MKRYKIFITIRPMSYSTNLHQNPSLDSSDHHSGPSGIRIQRRINATEQPFGPPPTVPLETEVTEQEKDPVAQTSSGATSTLTKTNTTRRGKERVKEKERENEADKENKDKERPTHTPLGERTSYVEEPSSTTTTLERCDRKLEKERALVRRITNEMQIAQYVHKMEIAQTSSAKPTGAFSPGVYRIRSLRFFENGLRRSLWYLGKSIANHELFFTVLPIFLLSLSLIGPIVHKDKLSIYLPFSLLTGGASDIISNGYGIHWAQKNFNYSNPAFSTLNHMDQNSFSILLKTMYVINENSIHSNKDTILRKDAVLAYTSLKKKLDGYPFLESCPLECETDKEMVDKIIKKSPQVINNVYIIFLNRYKCLIYQFTCIINVLNIPGVDTDTDGAISRAQALLMSFQLRDDLSQEQNNAWQNNFIDQVKKFNGATSYEPIFYISQLSFKERRTIFMSFNSNGFRSTSPLLPMLRYRSGLPLLSLLGWSGVSQKPIAGLLFLQLYLLYFVLLRPLEPTPTSVDRRYRSHSPYGGFIRCHCCRCCYTTFFRAHVRLLISKAFFVFRITPVIIPIFIIFITSLKWLGMKKNFRVDIKEEFFLPSASPSREFLEQYREMFGKTIQYLEASPNFCLTSF</sequence>
<dbReference type="GO" id="GO:0005886">
    <property type="term" value="C:plasma membrane"/>
    <property type="evidence" value="ECO:0007669"/>
    <property type="project" value="TreeGrafter"/>
</dbReference>
<keyword evidence="2" id="KW-0812">Transmembrane</keyword>
<keyword evidence="3" id="KW-1185">Reference proteome</keyword>
<feature type="transmembrane region" description="Helical" evidence="2">
    <location>
        <begin position="556"/>
        <end position="579"/>
    </location>
</feature>
<dbReference type="GO" id="GO:0006897">
    <property type="term" value="P:endocytosis"/>
    <property type="evidence" value="ECO:0007669"/>
    <property type="project" value="TreeGrafter"/>
</dbReference>
<evidence type="ECO:0000313" key="3">
    <source>
        <dbReference type="Proteomes" id="UP000095283"/>
    </source>
</evidence>
<dbReference type="InterPro" id="IPR051697">
    <property type="entry name" value="Patched_domain-protein"/>
</dbReference>
<organism evidence="3 4">
    <name type="scientific">Heterorhabditis bacteriophora</name>
    <name type="common">Entomopathogenic nematode worm</name>
    <dbReference type="NCBI Taxonomy" id="37862"/>
    <lineage>
        <taxon>Eukaryota</taxon>
        <taxon>Metazoa</taxon>
        <taxon>Ecdysozoa</taxon>
        <taxon>Nematoda</taxon>
        <taxon>Chromadorea</taxon>
        <taxon>Rhabditida</taxon>
        <taxon>Rhabditina</taxon>
        <taxon>Rhabditomorpha</taxon>
        <taxon>Strongyloidea</taxon>
        <taxon>Heterorhabditidae</taxon>
        <taxon>Heterorhabditis</taxon>
    </lineage>
</organism>
<evidence type="ECO:0000256" key="1">
    <source>
        <dbReference type="SAM" id="MobiDB-lite"/>
    </source>
</evidence>
<dbReference type="GO" id="GO:0018996">
    <property type="term" value="P:molting cycle, collagen and cuticulin-based cuticle"/>
    <property type="evidence" value="ECO:0007669"/>
    <property type="project" value="TreeGrafter"/>
</dbReference>
<feature type="transmembrane region" description="Helical" evidence="2">
    <location>
        <begin position="212"/>
        <end position="232"/>
    </location>
</feature>
<keyword evidence="2" id="KW-0472">Membrane</keyword>
<dbReference type="AlphaFoldDB" id="A0A1I7XST8"/>
<feature type="region of interest" description="Disordered" evidence="1">
    <location>
        <begin position="16"/>
        <end position="137"/>
    </location>
</feature>
<accession>A0A1I7XST8</accession>
<reference evidence="4" key="1">
    <citation type="submission" date="2016-11" db="UniProtKB">
        <authorList>
            <consortium name="WormBaseParasite"/>
        </authorList>
    </citation>
    <scope>IDENTIFICATION</scope>
</reference>
<keyword evidence="2" id="KW-1133">Transmembrane helix</keyword>
<evidence type="ECO:0000256" key="2">
    <source>
        <dbReference type="SAM" id="Phobius"/>
    </source>
</evidence>